<evidence type="ECO:0000256" key="6">
    <source>
        <dbReference type="ARBA" id="ARBA00023136"/>
    </source>
</evidence>
<keyword evidence="6 10" id="KW-0472">Membrane</keyword>
<dbReference type="Pfam" id="PF00015">
    <property type="entry name" value="MCPsignal"/>
    <property type="match status" value="1"/>
</dbReference>
<evidence type="ECO:0000256" key="7">
    <source>
        <dbReference type="ARBA" id="ARBA00023224"/>
    </source>
</evidence>
<dbReference type="AlphaFoldDB" id="A0A7Z8P2P8"/>
<feature type="domain" description="Methyl-accepting transducer" evidence="11">
    <location>
        <begin position="397"/>
        <end position="633"/>
    </location>
</feature>
<dbReference type="GO" id="GO:0004888">
    <property type="term" value="F:transmembrane signaling receptor activity"/>
    <property type="evidence" value="ECO:0007669"/>
    <property type="project" value="InterPro"/>
</dbReference>
<dbReference type="CDD" id="cd12913">
    <property type="entry name" value="PDC1_MCP_like"/>
    <property type="match status" value="1"/>
</dbReference>
<dbReference type="GO" id="GO:0007165">
    <property type="term" value="P:signal transduction"/>
    <property type="evidence" value="ECO:0007669"/>
    <property type="project" value="UniProtKB-KW"/>
</dbReference>
<evidence type="ECO:0000256" key="10">
    <source>
        <dbReference type="SAM" id="Phobius"/>
    </source>
</evidence>
<dbReference type="PROSITE" id="PS50111">
    <property type="entry name" value="CHEMOTAXIS_TRANSDUC_2"/>
    <property type="match status" value="1"/>
</dbReference>
<comment type="subcellular location">
    <subcellularLocation>
        <location evidence="1">Cell membrane</location>
        <topology evidence="1">Multi-pass membrane protein</topology>
    </subcellularLocation>
</comment>
<dbReference type="GO" id="GO:0006935">
    <property type="term" value="P:chemotaxis"/>
    <property type="evidence" value="ECO:0007669"/>
    <property type="project" value="UniProtKB-KW"/>
</dbReference>
<keyword evidence="2" id="KW-1003">Cell membrane</keyword>
<dbReference type="Proteomes" id="UP000319335">
    <property type="component" value="Unassembled WGS sequence"/>
</dbReference>
<dbReference type="Gene3D" id="1.10.287.950">
    <property type="entry name" value="Methyl-accepting chemotaxis protein"/>
    <property type="match status" value="1"/>
</dbReference>
<evidence type="ECO:0000256" key="3">
    <source>
        <dbReference type="ARBA" id="ARBA00022500"/>
    </source>
</evidence>
<evidence type="ECO:0000313" key="13">
    <source>
        <dbReference type="EMBL" id="TQD26770.1"/>
    </source>
</evidence>
<dbReference type="Pfam" id="PF02743">
    <property type="entry name" value="dCache_1"/>
    <property type="match status" value="1"/>
</dbReference>
<comment type="similarity">
    <text evidence="8">Belongs to the methyl-accepting chemotaxis (MCP) protein family.</text>
</comment>
<keyword evidence="14" id="KW-1185">Reference proteome</keyword>
<dbReference type="PROSITE" id="PS50885">
    <property type="entry name" value="HAMP"/>
    <property type="match status" value="1"/>
</dbReference>
<dbReference type="CDD" id="cd12912">
    <property type="entry name" value="PDC2_MCP_like"/>
    <property type="match status" value="1"/>
</dbReference>
<dbReference type="CDD" id="cd11386">
    <property type="entry name" value="MCP_signal"/>
    <property type="match status" value="1"/>
</dbReference>
<sequence length="692" mass="74950">MISLAIILIASAMILVVSNSILEQEQKIIFEESTQMASNYANQFDSDMQAHMSVSRTMASFMTGYEAGDTSQVLMMLEGIMYEYPDVNGVYLAYEPDGFDGMDTVHIGESGHDSTGRFSPFWYREDGDIYLDDEVYEYEQDVAEDYYLIPKETLADSVIEPYLEDGSIMISYVSPIIKDDTFAGIAGVDVILANIDEEISSISIFDTGYAFVVSNAGVLLSHPYEKEWIGVKMLSDFGNEDISLMSTDISDGKGGYIETIDPATGKDVVMFYEPIETGNFAFVLSVPREEMFAGVEELKAEMIFFFSVAIIFIAIITFLLTRKIVRPLGEVLKAAEKMADNDFNVEVTHRSKDEIGLLSDAIRTMAVNIGQNLANMVVKVQENASMLALTTEQMSSSTASVASGANSVSNSIFEISQGATSQSHKSDEISRAMNDMSANVQDIARNAQMAAETATVASNLIQEVGGRSENLIRQMDEIQVSSAASAEVIRELDNKSSQISEIVDMITGIADQTNLLALNAAIEAARAGDHGRGFAVVADEVRKLAEDSGNAAHQISGLIREIQEGTREAVESVGGSVSSVGSGVQALNETMDAVKKIVEGGGKVARMADDIAASAEEQSASIEEITASMEEVSAISKQSAIYTQETSESIKNQMSSMKELESSSLELSSMAESLRAVTMQFNLNLGNEAEDK</sequence>
<evidence type="ECO:0000256" key="8">
    <source>
        <dbReference type="ARBA" id="ARBA00029447"/>
    </source>
</evidence>
<dbReference type="PANTHER" id="PTHR32089:SF112">
    <property type="entry name" value="LYSOZYME-LIKE PROTEIN-RELATED"/>
    <property type="match status" value="1"/>
</dbReference>
<evidence type="ECO:0000256" key="9">
    <source>
        <dbReference type="PROSITE-ProRule" id="PRU00284"/>
    </source>
</evidence>
<evidence type="ECO:0000313" key="14">
    <source>
        <dbReference type="Proteomes" id="UP000319335"/>
    </source>
</evidence>
<dbReference type="Pfam" id="PF00672">
    <property type="entry name" value="HAMP"/>
    <property type="match status" value="1"/>
</dbReference>
<dbReference type="CDD" id="cd06225">
    <property type="entry name" value="HAMP"/>
    <property type="match status" value="1"/>
</dbReference>
<evidence type="ECO:0000259" key="12">
    <source>
        <dbReference type="PROSITE" id="PS50885"/>
    </source>
</evidence>
<protein>
    <submittedName>
        <fullName evidence="13">HAMP domain-containing protein</fullName>
    </submittedName>
</protein>
<dbReference type="Gene3D" id="3.30.450.20">
    <property type="entry name" value="PAS domain"/>
    <property type="match status" value="2"/>
</dbReference>
<dbReference type="SMART" id="SM00304">
    <property type="entry name" value="HAMP"/>
    <property type="match status" value="1"/>
</dbReference>
<proteinExistence type="inferred from homology"/>
<comment type="caution">
    <text evidence="13">The sequence shown here is derived from an EMBL/GenBank/DDBJ whole genome shotgun (WGS) entry which is preliminary data.</text>
</comment>
<feature type="domain" description="HAMP" evidence="12">
    <location>
        <begin position="322"/>
        <end position="374"/>
    </location>
</feature>
<organism evidence="13 14">
    <name type="scientific">Methanolobus vulcani</name>
    <dbReference type="NCBI Taxonomy" id="38026"/>
    <lineage>
        <taxon>Archaea</taxon>
        <taxon>Methanobacteriati</taxon>
        <taxon>Methanobacteriota</taxon>
        <taxon>Stenosarchaea group</taxon>
        <taxon>Methanomicrobia</taxon>
        <taxon>Methanosarcinales</taxon>
        <taxon>Methanosarcinaceae</taxon>
        <taxon>Methanolobus</taxon>
    </lineage>
</organism>
<dbReference type="FunFam" id="1.10.287.950:FF:000001">
    <property type="entry name" value="Methyl-accepting chemotaxis sensory transducer"/>
    <property type="match status" value="1"/>
</dbReference>
<dbReference type="InterPro" id="IPR004090">
    <property type="entry name" value="Chemotax_Me-accpt_rcpt"/>
</dbReference>
<dbReference type="GO" id="GO:0005886">
    <property type="term" value="C:plasma membrane"/>
    <property type="evidence" value="ECO:0007669"/>
    <property type="project" value="UniProtKB-SubCell"/>
</dbReference>
<evidence type="ECO:0000256" key="2">
    <source>
        <dbReference type="ARBA" id="ARBA00022475"/>
    </source>
</evidence>
<evidence type="ECO:0000256" key="5">
    <source>
        <dbReference type="ARBA" id="ARBA00022989"/>
    </source>
</evidence>
<keyword evidence="4 10" id="KW-0812">Transmembrane</keyword>
<dbReference type="SUPFAM" id="SSF58104">
    <property type="entry name" value="Methyl-accepting chemotaxis protein (MCP) signaling domain"/>
    <property type="match status" value="1"/>
</dbReference>
<dbReference type="PRINTS" id="PR00260">
    <property type="entry name" value="CHEMTRNSDUCR"/>
</dbReference>
<accession>A0A7Z8P2P8</accession>
<keyword evidence="5 10" id="KW-1133">Transmembrane helix</keyword>
<dbReference type="InterPro" id="IPR003660">
    <property type="entry name" value="HAMP_dom"/>
</dbReference>
<feature type="transmembrane region" description="Helical" evidence="10">
    <location>
        <begin position="302"/>
        <end position="320"/>
    </location>
</feature>
<evidence type="ECO:0000256" key="1">
    <source>
        <dbReference type="ARBA" id="ARBA00004651"/>
    </source>
</evidence>
<dbReference type="InterPro" id="IPR033479">
    <property type="entry name" value="dCache_1"/>
</dbReference>
<dbReference type="EMBL" id="VIAQ01000011">
    <property type="protein sequence ID" value="TQD26770.1"/>
    <property type="molecule type" value="Genomic_DNA"/>
</dbReference>
<dbReference type="Gene3D" id="6.10.340.10">
    <property type="match status" value="1"/>
</dbReference>
<dbReference type="InterPro" id="IPR004089">
    <property type="entry name" value="MCPsignal_dom"/>
</dbReference>
<evidence type="ECO:0000256" key="4">
    <source>
        <dbReference type="ARBA" id="ARBA00022692"/>
    </source>
</evidence>
<reference evidence="13 14" key="1">
    <citation type="submission" date="2019-06" db="EMBL/GenBank/DDBJ databases">
        <title>Draft genome sequence of Methanolobus vulcani B1d.</title>
        <authorList>
            <person name="Creighbaum A.J."/>
            <person name="Ticak T."/>
            <person name="Hariraju D."/>
            <person name="Arivett B.A."/>
            <person name="Ferguson D.J.Jr."/>
        </authorList>
    </citation>
    <scope>NUCLEOTIDE SEQUENCE [LARGE SCALE GENOMIC DNA]</scope>
    <source>
        <strain evidence="13 14">B1d</strain>
    </source>
</reference>
<keyword evidence="7 9" id="KW-0807">Transducer</keyword>
<keyword evidence="3" id="KW-0145">Chemotaxis</keyword>
<dbReference type="SMART" id="SM00283">
    <property type="entry name" value="MA"/>
    <property type="match status" value="1"/>
</dbReference>
<name>A0A7Z8P2P8_9EURY</name>
<gene>
    <name evidence="13" type="ORF">FKV42_04775</name>
</gene>
<evidence type="ECO:0000259" key="11">
    <source>
        <dbReference type="PROSITE" id="PS50111"/>
    </source>
</evidence>
<dbReference type="PANTHER" id="PTHR32089">
    <property type="entry name" value="METHYL-ACCEPTING CHEMOTAXIS PROTEIN MCPB"/>
    <property type="match status" value="1"/>
</dbReference>